<dbReference type="EMBL" id="SDPU01000035">
    <property type="protein sequence ID" value="RYU09694.1"/>
    <property type="molecule type" value="Genomic_DNA"/>
</dbReference>
<evidence type="ECO:0000256" key="4">
    <source>
        <dbReference type="ARBA" id="ARBA00012564"/>
    </source>
</evidence>
<dbReference type="GO" id="GO:0016285">
    <property type="term" value="F:alanyl aminopeptidase activity"/>
    <property type="evidence" value="ECO:0007669"/>
    <property type="project" value="UniProtKB-EC"/>
</dbReference>
<dbReference type="Pfam" id="PF11838">
    <property type="entry name" value="ERAP1_C"/>
    <property type="match status" value="1"/>
</dbReference>
<evidence type="ECO:0000259" key="14">
    <source>
        <dbReference type="Pfam" id="PF01433"/>
    </source>
</evidence>
<dbReference type="PANTHER" id="PTHR11533">
    <property type="entry name" value="PROTEASE M1 ZINC METALLOPROTEASE"/>
    <property type="match status" value="1"/>
</dbReference>
<accession>A0A4Q5IUW1</accession>
<dbReference type="Gene3D" id="1.10.390.10">
    <property type="entry name" value="Neutral Protease Domain 2"/>
    <property type="match status" value="1"/>
</dbReference>
<dbReference type="SUPFAM" id="SSF63737">
    <property type="entry name" value="Leukotriene A4 hydrolase N-terminal domain"/>
    <property type="match status" value="1"/>
</dbReference>
<evidence type="ECO:0000259" key="15">
    <source>
        <dbReference type="Pfam" id="PF11838"/>
    </source>
</evidence>
<evidence type="ECO:0000313" key="17">
    <source>
        <dbReference type="EMBL" id="RYU09694.1"/>
    </source>
</evidence>
<dbReference type="GO" id="GO:0006508">
    <property type="term" value="P:proteolysis"/>
    <property type="evidence" value="ECO:0007669"/>
    <property type="project" value="UniProtKB-KW"/>
</dbReference>
<evidence type="ECO:0000256" key="8">
    <source>
        <dbReference type="ARBA" id="ARBA00022723"/>
    </source>
</evidence>
<dbReference type="Pfam" id="PF17900">
    <property type="entry name" value="Peptidase_M1_N"/>
    <property type="match status" value="1"/>
</dbReference>
<dbReference type="InterPro" id="IPR045357">
    <property type="entry name" value="Aminopeptidase_N-like_N"/>
</dbReference>
<dbReference type="EC" id="3.4.11.2" evidence="4"/>
<evidence type="ECO:0000256" key="5">
    <source>
        <dbReference type="ARBA" id="ARBA00015611"/>
    </source>
</evidence>
<evidence type="ECO:0000256" key="10">
    <source>
        <dbReference type="ARBA" id="ARBA00022833"/>
    </source>
</evidence>
<evidence type="ECO:0000256" key="7">
    <source>
        <dbReference type="ARBA" id="ARBA00022670"/>
    </source>
</evidence>
<evidence type="ECO:0000256" key="11">
    <source>
        <dbReference type="ARBA" id="ARBA00023049"/>
    </source>
</evidence>
<dbReference type="InterPro" id="IPR014782">
    <property type="entry name" value="Peptidase_M1_dom"/>
</dbReference>
<feature type="domain" description="ERAP1-like C-terminal" evidence="15">
    <location>
        <begin position="513"/>
        <end position="720"/>
    </location>
</feature>
<dbReference type="PRINTS" id="PR00756">
    <property type="entry name" value="ALADIPTASE"/>
</dbReference>
<evidence type="ECO:0000256" key="3">
    <source>
        <dbReference type="ARBA" id="ARBA00010136"/>
    </source>
</evidence>
<dbReference type="Gene3D" id="2.60.40.1730">
    <property type="entry name" value="tricorn interacting facor f3 domain"/>
    <property type="match status" value="1"/>
</dbReference>
<evidence type="ECO:0000256" key="1">
    <source>
        <dbReference type="ARBA" id="ARBA00000098"/>
    </source>
</evidence>
<keyword evidence="6 17" id="KW-0031">Aminopeptidase</keyword>
<dbReference type="InterPro" id="IPR042097">
    <property type="entry name" value="Aminopeptidase_N-like_N_sf"/>
</dbReference>
<dbReference type="RefSeq" id="WP_129989459.1">
    <property type="nucleotide sequence ID" value="NZ_SDPU01000035.1"/>
</dbReference>
<dbReference type="GO" id="GO:0005615">
    <property type="term" value="C:extracellular space"/>
    <property type="evidence" value="ECO:0007669"/>
    <property type="project" value="TreeGrafter"/>
</dbReference>
<dbReference type="OrthoDB" id="3885507at2"/>
<dbReference type="GO" id="GO:0042277">
    <property type="term" value="F:peptide binding"/>
    <property type="evidence" value="ECO:0007669"/>
    <property type="project" value="TreeGrafter"/>
</dbReference>
<dbReference type="GO" id="GO:0005737">
    <property type="term" value="C:cytoplasm"/>
    <property type="evidence" value="ECO:0007669"/>
    <property type="project" value="TreeGrafter"/>
</dbReference>
<comment type="caution">
    <text evidence="17">The sequence shown here is derived from an EMBL/GenBank/DDBJ whole genome shotgun (WGS) entry which is preliminary data.</text>
</comment>
<dbReference type="Pfam" id="PF01433">
    <property type="entry name" value="Peptidase_M1"/>
    <property type="match status" value="1"/>
</dbReference>
<feature type="domain" description="Aminopeptidase N-like N-terminal" evidence="16">
    <location>
        <begin position="119"/>
        <end position="188"/>
    </location>
</feature>
<dbReference type="GO" id="GO:0070006">
    <property type="term" value="F:metalloaminopeptidase activity"/>
    <property type="evidence" value="ECO:0007669"/>
    <property type="project" value="TreeGrafter"/>
</dbReference>
<comment type="cofactor">
    <cofactor evidence="2">
        <name>Zn(2+)</name>
        <dbReference type="ChEBI" id="CHEBI:29105"/>
    </cofactor>
</comment>
<evidence type="ECO:0000256" key="6">
    <source>
        <dbReference type="ARBA" id="ARBA00022438"/>
    </source>
</evidence>
<sequence>MSAPTSLKRTEAAERAAGLDVGRYDVELDFTDLLDGDALRTTARVTFAATPGATTFVDCQAEVVDASLNGAPLPAGAVEGDRIRLTDLAAHNELVVRSVQRETSSALGVHRVVDPVDGEVYVWTTFEPDEARRVFACFDQPDLKAVFAVTAVVPERWVATSNSGAAEVTGEGATRTWRFADTPPLSTYNVVCNAGPFHELRSERGGYDLGLFSRRSLVEALERDAEELFATTAAGLTFFGEQFALPFPQRRYDQVFVPDFGAGAMENYGSVTWVDTFLYRTPPTAAERERRTRVLLHEMAHMWFGDMVTMRWWDDLWLNESFAEWACHWAAERVTEFADVWAADAVNDKVRAYAADLAPTTHPIQRDIPDVEATRSTVDAITYPKGASVLRQLVHLVGEDAFVAALQGYFAKHAWQNTTLDDLVGAVEDATGRDLTPWVDGWLGTAGTDLVVACRDGESVALEVEPPAGRGPLTHRLDVAVYDVRDEVLTLRARHDVELSGQVRIDDVPTDALVLLNAGDHTFAATQPDDSSLALLTRHAGALPRPVDRALAVTTAWGLMNRALLGADAVVTTAAGVLRTETAGSVVEPVLTLARQTAEQWAPAPDRARLTTLLADASTGLLDHPDHRQTAARGLAATATTEQQLATLDRVAADRPDDVDLQWRRLTRLAELGRLDLTEADALERRDRNPDAWQSALVARVSRPAAAAKREGWEAVLTDPTRLGFPGVRAVAHAVWVAGQEPAVAGLPDEFLAALPGLARFGSKYAGFITVTLFPVVGVDAAYLDRLLDAAARPDVLDVVRNRVRERADVVRRMLAARAIGR</sequence>
<dbReference type="GO" id="GO:0043171">
    <property type="term" value="P:peptide catabolic process"/>
    <property type="evidence" value="ECO:0007669"/>
    <property type="project" value="TreeGrafter"/>
</dbReference>
<keyword evidence="11" id="KW-0482">Metalloprotease</keyword>
<proteinExistence type="inferred from homology"/>
<dbReference type="InterPro" id="IPR027268">
    <property type="entry name" value="Peptidase_M4/M1_CTD_sf"/>
</dbReference>
<dbReference type="InterPro" id="IPR024571">
    <property type="entry name" value="ERAP1-like_C_dom"/>
</dbReference>
<dbReference type="InterPro" id="IPR001930">
    <property type="entry name" value="Peptidase_M1"/>
</dbReference>
<dbReference type="InterPro" id="IPR012778">
    <property type="entry name" value="Pept_M1_aminopeptidase"/>
</dbReference>
<evidence type="ECO:0000259" key="16">
    <source>
        <dbReference type="Pfam" id="PF17900"/>
    </source>
</evidence>
<dbReference type="Proteomes" id="UP000291189">
    <property type="component" value="Unassembled WGS sequence"/>
</dbReference>
<keyword evidence="7" id="KW-0645">Protease</keyword>
<comment type="catalytic activity">
    <reaction evidence="1">
        <text>Release of an N-terminal amino acid, Xaa-|-Yaa- from a peptide, amide or arylamide. Xaa is preferably Ala, but may be most amino acids including Pro (slow action). When a terminal hydrophobic residue is followed by a prolyl residue, the two may be released as an intact Xaa-Pro dipeptide.</text>
        <dbReference type="EC" id="3.4.11.2"/>
    </reaction>
</comment>
<keyword evidence="9 17" id="KW-0378">Hydrolase</keyword>
<dbReference type="InterPro" id="IPR050344">
    <property type="entry name" value="Peptidase_M1_aminopeptidases"/>
</dbReference>
<dbReference type="PANTHER" id="PTHR11533:SF174">
    <property type="entry name" value="PUROMYCIN-SENSITIVE AMINOPEPTIDASE-RELATED"/>
    <property type="match status" value="1"/>
</dbReference>
<dbReference type="SUPFAM" id="SSF55486">
    <property type="entry name" value="Metalloproteases ('zincins'), catalytic domain"/>
    <property type="match status" value="1"/>
</dbReference>
<dbReference type="AlphaFoldDB" id="A0A4Q5IUW1"/>
<dbReference type="GO" id="GO:0016020">
    <property type="term" value="C:membrane"/>
    <property type="evidence" value="ECO:0007669"/>
    <property type="project" value="TreeGrafter"/>
</dbReference>
<keyword evidence="18" id="KW-1185">Reference proteome</keyword>
<evidence type="ECO:0000256" key="9">
    <source>
        <dbReference type="ARBA" id="ARBA00022801"/>
    </source>
</evidence>
<keyword evidence="10" id="KW-0862">Zinc</keyword>
<evidence type="ECO:0000256" key="13">
    <source>
        <dbReference type="ARBA" id="ARBA00031533"/>
    </source>
</evidence>
<dbReference type="NCBIfam" id="TIGR02412">
    <property type="entry name" value="pepN_strep_liv"/>
    <property type="match status" value="1"/>
</dbReference>
<keyword evidence="8" id="KW-0479">Metal-binding</keyword>
<gene>
    <name evidence="17" type="primary">pepN</name>
    <name evidence="17" type="ORF">ETU37_21975</name>
</gene>
<evidence type="ECO:0000256" key="2">
    <source>
        <dbReference type="ARBA" id="ARBA00001947"/>
    </source>
</evidence>
<feature type="domain" description="Peptidase M1 membrane alanine aminopeptidase" evidence="14">
    <location>
        <begin position="231"/>
        <end position="442"/>
    </location>
</feature>
<dbReference type="GO" id="GO:0008270">
    <property type="term" value="F:zinc ion binding"/>
    <property type="evidence" value="ECO:0007669"/>
    <property type="project" value="InterPro"/>
</dbReference>
<evidence type="ECO:0000256" key="12">
    <source>
        <dbReference type="ARBA" id="ARBA00029811"/>
    </source>
</evidence>
<reference evidence="17 18" key="1">
    <citation type="submission" date="2019-01" db="EMBL/GenBank/DDBJ databases">
        <title>Nocardioides guangzhouensis sp. nov., an actinobacterium isolated from soil.</title>
        <authorList>
            <person name="Fu Y."/>
            <person name="Cai Y."/>
            <person name="Lin Z."/>
            <person name="Chen P."/>
        </authorList>
    </citation>
    <scope>NUCLEOTIDE SEQUENCE [LARGE SCALE GENOMIC DNA]</scope>
    <source>
        <strain evidence="17 18">NBRC 105384</strain>
    </source>
</reference>
<dbReference type="CDD" id="cd09602">
    <property type="entry name" value="M1_APN"/>
    <property type="match status" value="1"/>
</dbReference>
<comment type="similarity">
    <text evidence="3">Belongs to the peptidase M1 family.</text>
</comment>
<name>A0A4Q5IUW1_9ACTN</name>
<evidence type="ECO:0000313" key="18">
    <source>
        <dbReference type="Proteomes" id="UP000291189"/>
    </source>
</evidence>
<protein>
    <recommendedName>
        <fullName evidence="5">Aminopeptidase N</fullName>
        <ecNumber evidence="4">3.4.11.2</ecNumber>
    </recommendedName>
    <alternativeName>
        <fullName evidence="12">Alanine aminopeptidase</fullName>
    </alternativeName>
    <alternativeName>
        <fullName evidence="13">Lysyl aminopeptidase</fullName>
    </alternativeName>
</protein>
<organism evidence="17 18">
    <name type="scientific">Nocardioides iriomotensis</name>
    <dbReference type="NCBI Taxonomy" id="715784"/>
    <lineage>
        <taxon>Bacteria</taxon>
        <taxon>Bacillati</taxon>
        <taxon>Actinomycetota</taxon>
        <taxon>Actinomycetes</taxon>
        <taxon>Propionibacteriales</taxon>
        <taxon>Nocardioidaceae</taxon>
        <taxon>Nocardioides</taxon>
    </lineage>
</organism>